<feature type="domain" description="Gnk2-homologous" evidence="4">
    <location>
        <begin position="18"/>
        <end position="127"/>
    </location>
</feature>
<dbReference type="InterPro" id="IPR038408">
    <property type="entry name" value="GNK2_sf"/>
</dbReference>
<evidence type="ECO:0000259" key="4">
    <source>
        <dbReference type="PROSITE" id="PS51473"/>
    </source>
</evidence>
<name>A0A453BD76_AEGTS</name>
<feature type="chain" id="PRO_5019197303" description="Gnk2-homologous domain-containing protein" evidence="3">
    <location>
        <begin position="19"/>
        <end position="270"/>
    </location>
</feature>
<dbReference type="Pfam" id="PF01657">
    <property type="entry name" value="Stress-antifung"/>
    <property type="match status" value="2"/>
</dbReference>
<feature type="domain" description="Gnk2-homologous" evidence="4">
    <location>
        <begin position="133"/>
        <end position="245"/>
    </location>
</feature>
<dbReference type="Proteomes" id="UP000015105">
    <property type="component" value="Chromosome 2D"/>
</dbReference>
<feature type="signal peptide" evidence="3">
    <location>
        <begin position="1"/>
        <end position="18"/>
    </location>
</feature>
<evidence type="ECO:0000313" key="5">
    <source>
        <dbReference type="EnsemblPlants" id="AET2Gv20463800.1"/>
    </source>
</evidence>
<dbReference type="PANTHER" id="PTHR32099">
    <property type="entry name" value="CYSTEINE-RICH REPEAT SECRETORY PROTEIN"/>
    <property type="match status" value="1"/>
</dbReference>
<sequence>MFVGLVVLLLSSPAPSAGDQLFCAGANSKYSPNSTYRTSLRFLADELTARAMKSHSATGTAGTGSDKVYGAVLCRGDSTGADCSRRLREAFGRTINADSTGAAACALHKDVALYSELYQLRFSDEDFLSAFSNAPLWVDGTNLNLVPAADAGQFDELVAKLTRSLAEAAAAQPDRYATADAPWSSRESERTVYGLAQCTQDMPPERCRACLDGIGAEIQRRIGSSKMGGAIHGARCTLRYETGTQFFTETATGKINSTEQPKNMDEILRL</sequence>
<dbReference type="PANTHER" id="PTHR32099:SF20">
    <property type="entry name" value="OS07G0534500 PROTEIN"/>
    <property type="match status" value="1"/>
</dbReference>
<reference evidence="6" key="1">
    <citation type="journal article" date="2014" name="Science">
        <title>Ancient hybridizations among the ancestral genomes of bread wheat.</title>
        <authorList>
            <consortium name="International Wheat Genome Sequencing Consortium,"/>
            <person name="Marcussen T."/>
            <person name="Sandve S.R."/>
            <person name="Heier L."/>
            <person name="Spannagl M."/>
            <person name="Pfeifer M."/>
            <person name="Jakobsen K.S."/>
            <person name="Wulff B.B."/>
            <person name="Steuernagel B."/>
            <person name="Mayer K.F."/>
            <person name="Olsen O.A."/>
        </authorList>
    </citation>
    <scope>NUCLEOTIDE SEQUENCE [LARGE SCALE GENOMIC DNA]</scope>
    <source>
        <strain evidence="6">cv. AL8/78</strain>
    </source>
</reference>
<reference evidence="6" key="2">
    <citation type="journal article" date="2017" name="Nat. Plants">
        <title>The Aegilops tauschii genome reveals multiple impacts of transposons.</title>
        <authorList>
            <person name="Zhao G."/>
            <person name="Zou C."/>
            <person name="Li K."/>
            <person name="Wang K."/>
            <person name="Li T."/>
            <person name="Gao L."/>
            <person name="Zhang X."/>
            <person name="Wang H."/>
            <person name="Yang Z."/>
            <person name="Liu X."/>
            <person name="Jiang W."/>
            <person name="Mao L."/>
            <person name="Kong X."/>
            <person name="Jiao Y."/>
            <person name="Jia J."/>
        </authorList>
    </citation>
    <scope>NUCLEOTIDE SEQUENCE [LARGE SCALE GENOMIC DNA]</scope>
    <source>
        <strain evidence="6">cv. AL8/78</strain>
    </source>
</reference>
<proteinExistence type="predicted"/>
<dbReference type="PROSITE" id="PS51473">
    <property type="entry name" value="GNK2"/>
    <property type="match status" value="2"/>
</dbReference>
<reference evidence="5" key="4">
    <citation type="submission" date="2019-03" db="UniProtKB">
        <authorList>
            <consortium name="EnsemblPlants"/>
        </authorList>
    </citation>
    <scope>IDENTIFICATION</scope>
</reference>
<dbReference type="Gene3D" id="3.30.430.20">
    <property type="entry name" value="Gnk2 domain, C-X8-C-X2-C motif"/>
    <property type="match status" value="2"/>
</dbReference>
<accession>A0A453BD76</accession>
<reference evidence="5" key="5">
    <citation type="journal article" date="2021" name="G3 (Bethesda)">
        <title>Aegilops tauschii genome assembly Aet v5.0 features greater sequence contiguity and improved annotation.</title>
        <authorList>
            <person name="Wang L."/>
            <person name="Zhu T."/>
            <person name="Rodriguez J.C."/>
            <person name="Deal K.R."/>
            <person name="Dubcovsky J."/>
            <person name="McGuire P.E."/>
            <person name="Lux T."/>
            <person name="Spannagl M."/>
            <person name="Mayer K.F.X."/>
            <person name="Baldrich P."/>
            <person name="Meyers B.C."/>
            <person name="Huo N."/>
            <person name="Gu Y.Q."/>
            <person name="Zhou H."/>
            <person name="Devos K.M."/>
            <person name="Bennetzen J.L."/>
            <person name="Unver T."/>
            <person name="Budak H."/>
            <person name="Gulick P.J."/>
            <person name="Galiba G."/>
            <person name="Kalapos B."/>
            <person name="Nelson D.R."/>
            <person name="Li P."/>
            <person name="You F.M."/>
            <person name="Luo M.C."/>
            <person name="Dvorak J."/>
        </authorList>
    </citation>
    <scope>NUCLEOTIDE SEQUENCE [LARGE SCALE GENOMIC DNA]</scope>
    <source>
        <strain evidence="5">cv. AL8/78</strain>
    </source>
</reference>
<dbReference type="EnsemblPlants" id="AET2Gv20463800.1">
    <property type="protein sequence ID" value="AET2Gv20463800.1"/>
    <property type="gene ID" value="AET2Gv20463800"/>
</dbReference>
<keyword evidence="6" id="KW-1185">Reference proteome</keyword>
<keyword evidence="1 3" id="KW-0732">Signal</keyword>
<evidence type="ECO:0000256" key="1">
    <source>
        <dbReference type="ARBA" id="ARBA00022729"/>
    </source>
</evidence>
<keyword evidence="2" id="KW-0677">Repeat</keyword>
<organism evidence="5 6">
    <name type="scientific">Aegilops tauschii subsp. strangulata</name>
    <name type="common">Goatgrass</name>
    <dbReference type="NCBI Taxonomy" id="200361"/>
    <lineage>
        <taxon>Eukaryota</taxon>
        <taxon>Viridiplantae</taxon>
        <taxon>Streptophyta</taxon>
        <taxon>Embryophyta</taxon>
        <taxon>Tracheophyta</taxon>
        <taxon>Spermatophyta</taxon>
        <taxon>Magnoliopsida</taxon>
        <taxon>Liliopsida</taxon>
        <taxon>Poales</taxon>
        <taxon>Poaceae</taxon>
        <taxon>BOP clade</taxon>
        <taxon>Pooideae</taxon>
        <taxon>Triticodae</taxon>
        <taxon>Triticeae</taxon>
        <taxon>Triticinae</taxon>
        <taxon>Aegilops</taxon>
    </lineage>
</organism>
<evidence type="ECO:0000313" key="6">
    <source>
        <dbReference type="Proteomes" id="UP000015105"/>
    </source>
</evidence>
<dbReference type="Gramene" id="AET2Gv20463800.1">
    <property type="protein sequence ID" value="AET2Gv20463800.1"/>
    <property type="gene ID" value="AET2Gv20463800"/>
</dbReference>
<dbReference type="CDD" id="cd23509">
    <property type="entry name" value="Gnk2-like"/>
    <property type="match status" value="2"/>
</dbReference>
<dbReference type="STRING" id="200361.A0A453BD76"/>
<reference evidence="5" key="3">
    <citation type="journal article" date="2017" name="Nature">
        <title>Genome sequence of the progenitor of the wheat D genome Aegilops tauschii.</title>
        <authorList>
            <person name="Luo M.C."/>
            <person name="Gu Y.Q."/>
            <person name="Puiu D."/>
            <person name="Wang H."/>
            <person name="Twardziok S.O."/>
            <person name="Deal K.R."/>
            <person name="Huo N."/>
            <person name="Zhu T."/>
            <person name="Wang L."/>
            <person name="Wang Y."/>
            <person name="McGuire P.E."/>
            <person name="Liu S."/>
            <person name="Long H."/>
            <person name="Ramasamy R.K."/>
            <person name="Rodriguez J.C."/>
            <person name="Van S.L."/>
            <person name="Yuan L."/>
            <person name="Wang Z."/>
            <person name="Xia Z."/>
            <person name="Xiao L."/>
            <person name="Anderson O.D."/>
            <person name="Ouyang S."/>
            <person name="Liang Y."/>
            <person name="Zimin A.V."/>
            <person name="Pertea G."/>
            <person name="Qi P."/>
            <person name="Bennetzen J.L."/>
            <person name="Dai X."/>
            <person name="Dawson M.W."/>
            <person name="Muller H.G."/>
            <person name="Kugler K."/>
            <person name="Rivarola-Duarte L."/>
            <person name="Spannagl M."/>
            <person name="Mayer K.F.X."/>
            <person name="Lu F.H."/>
            <person name="Bevan M.W."/>
            <person name="Leroy P."/>
            <person name="Li P."/>
            <person name="You F.M."/>
            <person name="Sun Q."/>
            <person name="Liu Z."/>
            <person name="Lyons E."/>
            <person name="Wicker T."/>
            <person name="Salzberg S.L."/>
            <person name="Devos K.M."/>
            <person name="Dvorak J."/>
        </authorList>
    </citation>
    <scope>NUCLEOTIDE SEQUENCE [LARGE SCALE GENOMIC DNA]</scope>
    <source>
        <strain evidence="5">cv. AL8/78</strain>
    </source>
</reference>
<evidence type="ECO:0000256" key="3">
    <source>
        <dbReference type="SAM" id="SignalP"/>
    </source>
</evidence>
<protein>
    <recommendedName>
        <fullName evidence="4">Gnk2-homologous domain-containing protein</fullName>
    </recommendedName>
</protein>
<evidence type="ECO:0000256" key="2">
    <source>
        <dbReference type="ARBA" id="ARBA00022737"/>
    </source>
</evidence>
<dbReference type="AlphaFoldDB" id="A0A453BD76"/>
<dbReference type="InterPro" id="IPR002902">
    <property type="entry name" value="GNK2"/>
</dbReference>